<dbReference type="AlphaFoldDB" id="A0A0C9YHE3"/>
<sequence length="92" mass="10400">MISQRIHDTVLPAAIARWGFQRFSVLFLLSRGGQVFAATLAQTVVQIQYFLCVQQQPLAHRGIVMESMGQESTPVDEWENGMHMVRAWAVVL</sequence>
<proteinExistence type="predicted"/>
<reference evidence="1 2" key="1">
    <citation type="submission" date="2014-04" db="EMBL/GenBank/DDBJ databases">
        <authorList>
            <consortium name="DOE Joint Genome Institute"/>
            <person name="Kuo A."/>
            <person name="Kohler A."/>
            <person name="Costa M.D."/>
            <person name="Nagy L.G."/>
            <person name="Floudas D."/>
            <person name="Copeland A."/>
            <person name="Barry K.W."/>
            <person name="Cichocki N."/>
            <person name="Veneault-Fourrey C."/>
            <person name="LaButti K."/>
            <person name="Lindquist E.A."/>
            <person name="Lipzen A."/>
            <person name="Lundell T."/>
            <person name="Morin E."/>
            <person name="Murat C."/>
            <person name="Sun H."/>
            <person name="Tunlid A."/>
            <person name="Henrissat B."/>
            <person name="Grigoriev I.V."/>
            <person name="Hibbett D.S."/>
            <person name="Martin F."/>
            <person name="Nordberg H.P."/>
            <person name="Cantor M.N."/>
            <person name="Hua S.X."/>
        </authorList>
    </citation>
    <scope>NUCLEOTIDE SEQUENCE [LARGE SCALE GENOMIC DNA]</scope>
    <source>
        <strain evidence="1 2">441</strain>
    </source>
</reference>
<evidence type="ECO:0000313" key="2">
    <source>
        <dbReference type="Proteomes" id="UP000054018"/>
    </source>
</evidence>
<accession>A0A0C9YHE3</accession>
<dbReference type="Proteomes" id="UP000054018">
    <property type="component" value="Unassembled WGS sequence"/>
</dbReference>
<feature type="non-terminal residue" evidence="1">
    <location>
        <position position="92"/>
    </location>
</feature>
<dbReference type="HOGENOM" id="CLU_2419087_0_0_1"/>
<protein>
    <submittedName>
        <fullName evidence="1">Uncharacterized protein</fullName>
    </submittedName>
</protein>
<gene>
    <name evidence="1" type="ORF">PISMIDRAFT_686713</name>
</gene>
<keyword evidence="2" id="KW-1185">Reference proteome</keyword>
<dbReference type="EMBL" id="KN833868">
    <property type="protein sequence ID" value="KIK16041.1"/>
    <property type="molecule type" value="Genomic_DNA"/>
</dbReference>
<name>A0A0C9YHE3_9AGAM</name>
<reference evidence="2" key="2">
    <citation type="submission" date="2015-01" db="EMBL/GenBank/DDBJ databases">
        <title>Evolutionary Origins and Diversification of the Mycorrhizal Mutualists.</title>
        <authorList>
            <consortium name="DOE Joint Genome Institute"/>
            <consortium name="Mycorrhizal Genomics Consortium"/>
            <person name="Kohler A."/>
            <person name="Kuo A."/>
            <person name="Nagy L.G."/>
            <person name="Floudas D."/>
            <person name="Copeland A."/>
            <person name="Barry K.W."/>
            <person name="Cichocki N."/>
            <person name="Veneault-Fourrey C."/>
            <person name="LaButti K."/>
            <person name="Lindquist E.A."/>
            <person name="Lipzen A."/>
            <person name="Lundell T."/>
            <person name="Morin E."/>
            <person name="Murat C."/>
            <person name="Riley R."/>
            <person name="Ohm R."/>
            <person name="Sun H."/>
            <person name="Tunlid A."/>
            <person name="Henrissat B."/>
            <person name="Grigoriev I.V."/>
            <person name="Hibbett D.S."/>
            <person name="Martin F."/>
        </authorList>
    </citation>
    <scope>NUCLEOTIDE SEQUENCE [LARGE SCALE GENOMIC DNA]</scope>
    <source>
        <strain evidence="2">441</strain>
    </source>
</reference>
<organism evidence="1 2">
    <name type="scientific">Pisolithus microcarpus 441</name>
    <dbReference type="NCBI Taxonomy" id="765257"/>
    <lineage>
        <taxon>Eukaryota</taxon>
        <taxon>Fungi</taxon>
        <taxon>Dikarya</taxon>
        <taxon>Basidiomycota</taxon>
        <taxon>Agaricomycotina</taxon>
        <taxon>Agaricomycetes</taxon>
        <taxon>Agaricomycetidae</taxon>
        <taxon>Boletales</taxon>
        <taxon>Sclerodermatineae</taxon>
        <taxon>Pisolithaceae</taxon>
        <taxon>Pisolithus</taxon>
    </lineage>
</organism>
<evidence type="ECO:0000313" key="1">
    <source>
        <dbReference type="EMBL" id="KIK16041.1"/>
    </source>
</evidence>